<dbReference type="OrthoDB" id="34551at2157"/>
<dbReference type="EMBL" id="CP003531">
    <property type="protein sequence ID" value="AFK51080.1"/>
    <property type="molecule type" value="Genomic_DNA"/>
</dbReference>
<proteinExistence type="predicted"/>
<evidence type="ECO:0008006" key="3">
    <source>
        <dbReference type="Google" id="ProtNLM"/>
    </source>
</evidence>
<dbReference type="GeneID" id="13012969"/>
<evidence type="ECO:0000313" key="2">
    <source>
        <dbReference type="Proteomes" id="UP000005270"/>
    </source>
</evidence>
<dbReference type="RefSeq" id="WP_014737330.1">
    <property type="nucleotide sequence ID" value="NC_017954.1"/>
</dbReference>
<protein>
    <recommendedName>
        <fullName evidence="3">Nucleotidyltransferase</fullName>
    </recommendedName>
</protein>
<dbReference type="KEGG" id="thg:TCELL_0656"/>
<name>I3TE92_THEC1</name>
<organism evidence="1 2">
    <name type="scientific">Thermogladius calderae (strain DSM 22663 / VKM B-2946 / 1633)</name>
    <dbReference type="NCBI Taxonomy" id="1184251"/>
    <lineage>
        <taxon>Archaea</taxon>
        <taxon>Thermoproteota</taxon>
        <taxon>Thermoprotei</taxon>
        <taxon>Desulfurococcales</taxon>
        <taxon>Desulfurococcaceae</taxon>
        <taxon>Thermogladius</taxon>
    </lineage>
</organism>
<dbReference type="AlphaFoldDB" id="I3TE92"/>
<dbReference type="Proteomes" id="UP000005270">
    <property type="component" value="Chromosome"/>
</dbReference>
<dbReference type="HOGENOM" id="CLU_1003329_0_0_2"/>
<keyword evidence="2" id="KW-1185">Reference proteome</keyword>
<dbReference type="eggNOG" id="arCOG01830">
    <property type="taxonomic scope" value="Archaea"/>
</dbReference>
<accession>I3TE92</accession>
<gene>
    <name evidence="1" type="ordered locus">TCELL_0656</name>
</gene>
<dbReference type="InParanoid" id="I3TE92"/>
<sequence>MLRALEGEFVVYGGYGWLVKGFQHKPGWLVAYPRYDLVNRRKMEHREAEKLLRTYESWWDCLKLRLPLIPLDEVSKPFTGLDTPVLRLLSYLLDFDEEDMEVTGSYLVDPYEAGDVDIVLYGADESTVERLEALVARGVLKRAGLWHSLREYYTKHADRVDLDLYLALKARTLLHLSVHGVVVNLRPYRYRAGWHTCVDRVVRRVNVRGVVELRDRATPVLPARRRAFIGGEELVFETHKELYAELPPGVYYVEGEIEYRESGVYIVADRGRVWAKGGFK</sequence>
<evidence type="ECO:0000313" key="1">
    <source>
        <dbReference type="EMBL" id="AFK51080.1"/>
    </source>
</evidence>
<dbReference type="STRING" id="1184251.TCELL_0656"/>
<reference evidence="1 2" key="1">
    <citation type="journal article" date="2012" name="J. Bacteriol.">
        <title>Complete genome sequence of the hyperthermophilic cellulolytic Crenarchaeon 'Thermogladius cellulolyticus' 1633.</title>
        <authorList>
            <person name="Mardanov A.V."/>
            <person name="Kochetkova T.V."/>
            <person name="Beletsky A.V."/>
            <person name="Bonch-Osmolovskaya E.A."/>
            <person name="Ravin N.V."/>
            <person name="Skryabin K.G."/>
        </authorList>
    </citation>
    <scope>NUCLEOTIDE SEQUENCE [LARGE SCALE GENOMIC DNA]</scope>
    <source>
        <strain evidence="2">DSM 22663 / VKM B-2946 / 1633</strain>
    </source>
</reference>